<reference evidence="2" key="1">
    <citation type="journal article" date="2019" name="Int. J. Syst. Evol. Microbiol.">
        <title>The Global Catalogue of Microorganisms (GCM) 10K type strain sequencing project: providing services to taxonomists for standard genome sequencing and annotation.</title>
        <authorList>
            <consortium name="The Broad Institute Genomics Platform"/>
            <consortium name="The Broad Institute Genome Sequencing Center for Infectious Disease"/>
            <person name="Wu L."/>
            <person name="Ma J."/>
        </authorList>
    </citation>
    <scope>NUCLEOTIDE SEQUENCE [LARGE SCALE GENOMIC DNA]</scope>
    <source>
        <strain evidence="2">CGMCC 4.7608</strain>
    </source>
</reference>
<dbReference type="RefSeq" id="WP_378124592.1">
    <property type="nucleotide sequence ID" value="NZ_JBHSEK010000006.1"/>
</dbReference>
<dbReference type="SUPFAM" id="SSF55961">
    <property type="entry name" value="Bet v1-like"/>
    <property type="match status" value="1"/>
</dbReference>
<gene>
    <name evidence="1" type="ORF">ACFO0R_11535</name>
</gene>
<dbReference type="InterPro" id="IPR023393">
    <property type="entry name" value="START-like_dom_sf"/>
</dbReference>
<accession>A0ABV8ZUA9</accession>
<evidence type="ECO:0000313" key="2">
    <source>
        <dbReference type="Proteomes" id="UP001595999"/>
    </source>
</evidence>
<dbReference type="Gene3D" id="3.30.530.20">
    <property type="match status" value="1"/>
</dbReference>
<dbReference type="EMBL" id="JBHSEK010000006">
    <property type="protein sequence ID" value="MFC4490254.1"/>
    <property type="molecule type" value="Genomic_DNA"/>
</dbReference>
<sequence length="134" mass="14539">MSTPRHIGISIACSLERAYALLAPPEHFPLWASGLAGALRRAGDGWLADTPHGAMPVRFSPLNDYGVLDHWLSPPGQAEVYIPLRLLARDDGCELVLTLFRPPGVDDARFEADAAWVARDLAAAKAWLENQPAS</sequence>
<evidence type="ECO:0008006" key="3">
    <source>
        <dbReference type="Google" id="ProtNLM"/>
    </source>
</evidence>
<organism evidence="1 2">
    <name type="scientific">Chromobacterium aquaticum</name>
    <dbReference type="NCBI Taxonomy" id="467180"/>
    <lineage>
        <taxon>Bacteria</taxon>
        <taxon>Pseudomonadati</taxon>
        <taxon>Pseudomonadota</taxon>
        <taxon>Betaproteobacteria</taxon>
        <taxon>Neisseriales</taxon>
        <taxon>Chromobacteriaceae</taxon>
        <taxon>Chromobacterium</taxon>
    </lineage>
</organism>
<name>A0ABV8ZUA9_9NEIS</name>
<evidence type="ECO:0000313" key="1">
    <source>
        <dbReference type="EMBL" id="MFC4490254.1"/>
    </source>
</evidence>
<dbReference type="Proteomes" id="UP001595999">
    <property type="component" value="Unassembled WGS sequence"/>
</dbReference>
<keyword evidence="2" id="KW-1185">Reference proteome</keyword>
<protein>
    <recommendedName>
        <fullName evidence="3">Polyketide cyclase</fullName>
    </recommendedName>
</protein>
<proteinExistence type="predicted"/>
<comment type="caution">
    <text evidence="1">The sequence shown here is derived from an EMBL/GenBank/DDBJ whole genome shotgun (WGS) entry which is preliminary data.</text>
</comment>